<dbReference type="FunFam" id="3.30.70.360:FF:000001">
    <property type="entry name" value="N-acetyldiaminopimelate deacetylase"/>
    <property type="match status" value="1"/>
</dbReference>
<dbReference type="NCBIfam" id="TIGR01891">
    <property type="entry name" value="amidohydrolases"/>
    <property type="match status" value="1"/>
</dbReference>
<dbReference type="GO" id="GO:0050118">
    <property type="term" value="F:N-acetyldiaminopimelate deacetylase activity"/>
    <property type="evidence" value="ECO:0007669"/>
    <property type="project" value="UniProtKB-ARBA"/>
</dbReference>
<dbReference type="EMBL" id="MRWE01000036">
    <property type="protein sequence ID" value="ORJ24035.1"/>
    <property type="molecule type" value="Genomic_DNA"/>
</dbReference>
<reference evidence="4 5" key="1">
    <citation type="journal article" date="2017" name="Int. J. Syst. Evol. Microbiol.">
        <title>Rouxiella badensis sp. nov. and Rouxiella silvae sp. nov. isolated from peat bog soil in Germany and emendation of the genus description.</title>
        <authorList>
            <person name="Le Fleche-Mateos A."/>
            <person name="Kugler J.H."/>
            <person name="Hansen S.H."/>
            <person name="Syldatk C."/>
            <person name="Hausmann R."/>
            <person name="Lomprez F."/>
            <person name="Vandenbogaert M."/>
            <person name="Manuguerra J.C."/>
            <person name="Grimont P.A."/>
        </authorList>
    </citation>
    <scope>NUCLEOTIDE SEQUENCE [LARGE SCALE GENOMIC DNA]</scope>
    <source>
        <strain evidence="4 5">DSM 100043</strain>
    </source>
</reference>
<dbReference type="Gene3D" id="3.30.70.360">
    <property type="match status" value="1"/>
</dbReference>
<feature type="binding site" evidence="2">
    <location>
        <position position="94"/>
    </location>
    <ligand>
        <name>Mn(2+)</name>
        <dbReference type="ChEBI" id="CHEBI:29035"/>
        <label>2</label>
    </ligand>
</feature>
<dbReference type="STRING" id="1646377.BS640_18260"/>
<comment type="cofactor">
    <cofactor evidence="2">
        <name>Mn(2+)</name>
        <dbReference type="ChEBI" id="CHEBI:29035"/>
    </cofactor>
    <text evidence="2">The Mn(2+) ion enhances activity.</text>
</comment>
<accession>A0A1X0WBC5</accession>
<keyword evidence="2" id="KW-0464">Manganese</keyword>
<dbReference type="PANTHER" id="PTHR11014">
    <property type="entry name" value="PEPTIDASE M20 FAMILY MEMBER"/>
    <property type="match status" value="1"/>
</dbReference>
<dbReference type="PANTHER" id="PTHR11014:SF63">
    <property type="entry name" value="METALLOPEPTIDASE, PUTATIVE (AFU_ORTHOLOGUE AFUA_6G09600)-RELATED"/>
    <property type="match status" value="1"/>
</dbReference>
<dbReference type="Pfam" id="PF07687">
    <property type="entry name" value="M20_dimer"/>
    <property type="match status" value="1"/>
</dbReference>
<dbReference type="PIRSF" id="PIRSF005962">
    <property type="entry name" value="Pept_M20D_amidohydro"/>
    <property type="match status" value="1"/>
</dbReference>
<dbReference type="RefSeq" id="WP_017490115.1">
    <property type="nucleotide sequence ID" value="NZ_CP114062.1"/>
</dbReference>
<feature type="binding site" evidence="2">
    <location>
        <position position="130"/>
    </location>
    <ligand>
        <name>Mn(2+)</name>
        <dbReference type="ChEBI" id="CHEBI:29035"/>
        <label>2</label>
    </ligand>
</feature>
<protein>
    <submittedName>
        <fullName evidence="4">Hydrolase</fullName>
    </submittedName>
</protein>
<dbReference type="Gene3D" id="3.40.630.10">
    <property type="entry name" value="Zn peptidases"/>
    <property type="match status" value="1"/>
</dbReference>
<name>A0A1X0WBC5_9GAMM</name>
<dbReference type="GeneID" id="93565206"/>
<dbReference type="GO" id="GO:0019877">
    <property type="term" value="P:diaminopimelate biosynthetic process"/>
    <property type="evidence" value="ECO:0007669"/>
    <property type="project" value="UniProtKB-ARBA"/>
</dbReference>
<gene>
    <name evidence="4" type="ORF">BS640_18260</name>
</gene>
<feature type="domain" description="Peptidase M20 dimerisation" evidence="3">
    <location>
        <begin position="177"/>
        <end position="271"/>
    </location>
</feature>
<dbReference type="InterPro" id="IPR002933">
    <property type="entry name" value="Peptidase_M20"/>
</dbReference>
<keyword evidence="1 4" id="KW-0378">Hydrolase</keyword>
<dbReference type="AlphaFoldDB" id="A0A1X0WBC5"/>
<dbReference type="InterPro" id="IPR011650">
    <property type="entry name" value="Peptidase_M20_dimer"/>
</dbReference>
<evidence type="ECO:0000256" key="2">
    <source>
        <dbReference type="PIRSR" id="PIRSR005962-1"/>
    </source>
</evidence>
<dbReference type="Pfam" id="PF01546">
    <property type="entry name" value="Peptidase_M20"/>
    <property type="match status" value="1"/>
</dbReference>
<proteinExistence type="predicted"/>
<dbReference type="SUPFAM" id="SSF55031">
    <property type="entry name" value="Bacterial exopeptidase dimerisation domain"/>
    <property type="match status" value="1"/>
</dbReference>
<feature type="binding site" evidence="2">
    <location>
        <position position="96"/>
    </location>
    <ligand>
        <name>Mn(2+)</name>
        <dbReference type="ChEBI" id="CHEBI:29035"/>
        <label>2</label>
    </ligand>
</feature>
<comment type="caution">
    <text evidence="4">The sequence shown here is derived from an EMBL/GenBank/DDBJ whole genome shotgun (WGS) entry which is preliminary data.</text>
</comment>
<dbReference type="Proteomes" id="UP000192536">
    <property type="component" value="Unassembled WGS sequence"/>
</dbReference>
<evidence type="ECO:0000313" key="5">
    <source>
        <dbReference type="Proteomes" id="UP000192536"/>
    </source>
</evidence>
<dbReference type="GO" id="GO:0046872">
    <property type="term" value="F:metal ion binding"/>
    <property type="evidence" value="ECO:0007669"/>
    <property type="project" value="UniProtKB-KW"/>
</dbReference>
<evidence type="ECO:0000259" key="3">
    <source>
        <dbReference type="Pfam" id="PF07687"/>
    </source>
</evidence>
<evidence type="ECO:0000313" key="4">
    <source>
        <dbReference type="EMBL" id="ORJ24035.1"/>
    </source>
</evidence>
<dbReference type="InterPro" id="IPR017439">
    <property type="entry name" value="Amidohydrolase"/>
</dbReference>
<sequence>MSDNFAAQLIKWRRTLHSWPELSNKELETTARIREWLQAADIRILDYPIHTGVVAEIGQGEQLIALRADIDALPIHEQTQLAYASKNDGVMHACGHDIHTSVILGAALQLKAREATLPGRVRLFFQPGEENCTGAKQFIKAGALDGIQAIFGMHNEPGLPVGTFATRGGAFYANADRFIINIHGKGAHAAHPEQGNDTIVLASQVIQALQALASRSFNTLDSLVLSITRIDAGKTWNVLPEKVMFGGTLRTHDVKVREQVQQRVIHLVKSLVEASGGTAEVSWTAGPPVLINDENWARVSAEVAKESGYRVRTADLHLGGEDFAIYLQKVPGAFVSIGSASEFGLHHDSFNPDEALIAPAAHYFSQLAEHALTLLRENAVQESTV</sequence>
<dbReference type="InterPro" id="IPR036264">
    <property type="entry name" value="Bact_exopeptidase_dim_dom"/>
</dbReference>
<evidence type="ECO:0000256" key="1">
    <source>
        <dbReference type="ARBA" id="ARBA00022801"/>
    </source>
</evidence>
<feature type="binding site" evidence="2">
    <location>
        <position position="154"/>
    </location>
    <ligand>
        <name>Mn(2+)</name>
        <dbReference type="ChEBI" id="CHEBI:29035"/>
        <label>2</label>
    </ligand>
</feature>
<keyword evidence="2" id="KW-0479">Metal-binding</keyword>
<dbReference type="SUPFAM" id="SSF53187">
    <property type="entry name" value="Zn-dependent exopeptidases"/>
    <property type="match status" value="1"/>
</dbReference>
<keyword evidence="5" id="KW-1185">Reference proteome</keyword>
<organism evidence="4 5">
    <name type="scientific">Rouxiella badensis</name>
    <dbReference type="NCBI Taxonomy" id="1646377"/>
    <lineage>
        <taxon>Bacteria</taxon>
        <taxon>Pseudomonadati</taxon>
        <taxon>Pseudomonadota</taxon>
        <taxon>Gammaproteobacteria</taxon>
        <taxon>Enterobacterales</taxon>
        <taxon>Yersiniaceae</taxon>
        <taxon>Rouxiella</taxon>
    </lineage>
</organism>
<feature type="binding site" evidence="2">
    <location>
        <position position="346"/>
    </location>
    <ligand>
        <name>Mn(2+)</name>
        <dbReference type="ChEBI" id="CHEBI:29035"/>
        <label>2</label>
    </ligand>
</feature>